<dbReference type="InterPro" id="IPR045298">
    <property type="entry name" value="Complex1_LYR_LYRM7"/>
</dbReference>
<dbReference type="GO" id="GO:0005739">
    <property type="term" value="C:mitochondrion"/>
    <property type="evidence" value="ECO:0007669"/>
    <property type="project" value="GOC"/>
</dbReference>
<keyword evidence="3" id="KW-1185">Reference proteome</keyword>
<dbReference type="InterPro" id="IPR008011">
    <property type="entry name" value="Complex1_LYR_dom"/>
</dbReference>
<evidence type="ECO:0000313" key="3">
    <source>
        <dbReference type="Proteomes" id="UP000011083"/>
    </source>
</evidence>
<dbReference type="EMBL" id="KB008133">
    <property type="protein sequence ID" value="ELR12078.1"/>
    <property type="molecule type" value="Genomic_DNA"/>
</dbReference>
<feature type="domain" description="Complex 1 LYR protein" evidence="1">
    <location>
        <begin position="14"/>
        <end position="72"/>
    </location>
</feature>
<dbReference type="PANTHER" id="PTHR47484:SF1">
    <property type="entry name" value="COMPLEX 1 PROTEIN CONTAINING PROTEIN, EXPRESSED"/>
    <property type="match status" value="1"/>
</dbReference>
<dbReference type="VEuPathDB" id="AmoebaDB:ACA1_101390"/>
<dbReference type="Proteomes" id="UP000011083">
    <property type="component" value="Unassembled WGS sequence"/>
</dbReference>
<evidence type="ECO:0000259" key="1">
    <source>
        <dbReference type="Pfam" id="PF05347"/>
    </source>
</evidence>
<dbReference type="Pfam" id="PF05347">
    <property type="entry name" value="Complex1_LYR"/>
    <property type="match status" value="1"/>
</dbReference>
<dbReference type="AlphaFoldDB" id="L8GH79"/>
<dbReference type="KEGG" id="acan:ACA1_101390"/>
<organism evidence="2 3">
    <name type="scientific">Acanthamoeba castellanii (strain ATCC 30010 / Neff)</name>
    <dbReference type="NCBI Taxonomy" id="1257118"/>
    <lineage>
        <taxon>Eukaryota</taxon>
        <taxon>Amoebozoa</taxon>
        <taxon>Discosea</taxon>
        <taxon>Longamoebia</taxon>
        <taxon>Centramoebida</taxon>
        <taxon>Acanthamoebidae</taxon>
        <taxon>Acanthamoeba</taxon>
    </lineage>
</organism>
<dbReference type="GeneID" id="14912579"/>
<dbReference type="RefSeq" id="XP_004334091.1">
    <property type="nucleotide sequence ID" value="XM_004334043.1"/>
</dbReference>
<protein>
    <submittedName>
        <fullName evidence="2">Complex 1 protein (Lyr family) protein</fullName>
    </submittedName>
</protein>
<proteinExistence type="predicted"/>
<dbReference type="PANTHER" id="PTHR47484">
    <property type="entry name" value="COMPLEX 1 PROTEIN CONTAINING PROTEIN, EXPRESSED"/>
    <property type="match status" value="1"/>
</dbReference>
<dbReference type="GO" id="GO:0034551">
    <property type="term" value="P:mitochondrial respiratory chain complex III assembly"/>
    <property type="evidence" value="ECO:0007669"/>
    <property type="project" value="InterPro"/>
</dbReference>
<name>L8GH79_ACACF</name>
<gene>
    <name evidence="2" type="ORF">ACA1_101390</name>
</gene>
<accession>L8GH79</accession>
<dbReference type="OMA" id="GRDCLMK"/>
<dbReference type="CDD" id="cd20267">
    <property type="entry name" value="Complex1_LYR_LYRM7"/>
    <property type="match status" value="1"/>
</dbReference>
<evidence type="ECO:0000313" key="2">
    <source>
        <dbReference type="EMBL" id="ELR12078.1"/>
    </source>
</evidence>
<dbReference type="OrthoDB" id="74240at2759"/>
<sequence length="100" mass="11449">MSRVGVSAKAARTEALRLYRDVLRACRLFDTTRNEQGQLMSDVLRTSARKEFEGAREERDPETVARMIITGRDCVMQIHDMVAKRQHELMTGEKEPPATQ</sequence>
<reference evidence="2 3" key="1">
    <citation type="journal article" date="2013" name="Genome Biol.">
        <title>Genome of Acanthamoeba castellanii highlights extensive lateral gene transfer and early evolution of tyrosine kinase signaling.</title>
        <authorList>
            <person name="Clarke M."/>
            <person name="Lohan A.J."/>
            <person name="Liu B."/>
            <person name="Lagkouvardos I."/>
            <person name="Roy S."/>
            <person name="Zafar N."/>
            <person name="Bertelli C."/>
            <person name="Schilde C."/>
            <person name="Kianianmomeni A."/>
            <person name="Burglin T.R."/>
            <person name="Frech C."/>
            <person name="Turcotte B."/>
            <person name="Kopec K.O."/>
            <person name="Synnott J.M."/>
            <person name="Choo C."/>
            <person name="Paponov I."/>
            <person name="Finkler A."/>
            <person name="Soon Heng Tan C."/>
            <person name="Hutchins A.P."/>
            <person name="Weinmeier T."/>
            <person name="Rattei T."/>
            <person name="Chu J.S."/>
            <person name="Gimenez G."/>
            <person name="Irimia M."/>
            <person name="Rigden D.J."/>
            <person name="Fitzpatrick D.A."/>
            <person name="Lorenzo-Morales J."/>
            <person name="Bateman A."/>
            <person name="Chiu C.H."/>
            <person name="Tang P."/>
            <person name="Hegemann P."/>
            <person name="Fromm H."/>
            <person name="Raoult D."/>
            <person name="Greub G."/>
            <person name="Miranda-Saavedra D."/>
            <person name="Chen N."/>
            <person name="Nash P."/>
            <person name="Ginger M.L."/>
            <person name="Horn M."/>
            <person name="Schaap P."/>
            <person name="Caler L."/>
            <person name="Loftus B."/>
        </authorList>
    </citation>
    <scope>NUCLEOTIDE SEQUENCE [LARGE SCALE GENOMIC DNA]</scope>
    <source>
        <strain evidence="2 3">Neff</strain>
    </source>
</reference>